<feature type="non-terminal residue" evidence="1">
    <location>
        <position position="73"/>
    </location>
</feature>
<organism evidence="1 2">
    <name type="scientific">Vigna angularis var. angularis</name>
    <dbReference type="NCBI Taxonomy" id="157739"/>
    <lineage>
        <taxon>Eukaryota</taxon>
        <taxon>Viridiplantae</taxon>
        <taxon>Streptophyta</taxon>
        <taxon>Embryophyta</taxon>
        <taxon>Tracheophyta</taxon>
        <taxon>Spermatophyta</taxon>
        <taxon>Magnoliopsida</taxon>
        <taxon>eudicotyledons</taxon>
        <taxon>Gunneridae</taxon>
        <taxon>Pentapetalae</taxon>
        <taxon>rosids</taxon>
        <taxon>fabids</taxon>
        <taxon>Fabales</taxon>
        <taxon>Fabaceae</taxon>
        <taxon>Papilionoideae</taxon>
        <taxon>50 kb inversion clade</taxon>
        <taxon>NPAAA clade</taxon>
        <taxon>indigoferoid/millettioid clade</taxon>
        <taxon>Phaseoleae</taxon>
        <taxon>Vigna</taxon>
    </lineage>
</organism>
<proteinExistence type="predicted"/>
<evidence type="ECO:0000313" key="2">
    <source>
        <dbReference type="Proteomes" id="UP000291084"/>
    </source>
</evidence>
<dbReference type="AlphaFoldDB" id="A0A0S3RJY3"/>
<keyword evidence="2" id="KW-1185">Reference proteome</keyword>
<gene>
    <name evidence="1" type="primary">Vigan.03G042700</name>
    <name evidence="1" type="ORF">VIGAN_03042700</name>
</gene>
<accession>A0A0S3RJY3</accession>
<sequence length="73" mass="8581">MGRWGWSQVIKIHHNQLLHLTTNRNLIEISHYLPTCVFKSHTNLMPTFNVFLHTCKSLPSSFKLITNQFLDKC</sequence>
<name>A0A0S3RJY3_PHAAN</name>
<reference evidence="1 2" key="1">
    <citation type="journal article" date="2015" name="Sci. Rep.">
        <title>The power of single molecule real-time sequencing technology in the de novo assembly of a eukaryotic genome.</title>
        <authorList>
            <person name="Sakai H."/>
            <person name="Naito K."/>
            <person name="Ogiso-Tanaka E."/>
            <person name="Takahashi Y."/>
            <person name="Iseki K."/>
            <person name="Muto C."/>
            <person name="Satou K."/>
            <person name="Teruya K."/>
            <person name="Shiroma A."/>
            <person name="Shimoji M."/>
            <person name="Hirano T."/>
            <person name="Itoh T."/>
            <person name="Kaga A."/>
            <person name="Tomooka N."/>
        </authorList>
    </citation>
    <scope>NUCLEOTIDE SEQUENCE [LARGE SCALE GENOMIC DNA]</scope>
    <source>
        <strain evidence="2">cv. Shumari</strain>
    </source>
</reference>
<dbReference type="EMBL" id="AP015036">
    <property type="protein sequence ID" value="BAT80817.1"/>
    <property type="molecule type" value="Genomic_DNA"/>
</dbReference>
<dbReference type="Proteomes" id="UP000291084">
    <property type="component" value="Chromosome 3"/>
</dbReference>
<evidence type="ECO:0000313" key="1">
    <source>
        <dbReference type="EMBL" id="BAT80817.1"/>
    </source>
</evidence>
<protein>
    <submittedName>
        <fullName evidence="1">Uncharacterized protein</fullName>
    </submittedName>
</protein>